<dbReference type="PRINTS" id="PR00109">
    <property type="entry name" value="TYRKINASE"/>
</dbReference>
<evidence type="ECO:0000313" key="17">
    <source>
        <dbReference type="Proteomes" id="UP000007875"/>
    </source>
</evidence>
<reference evidence="16" key="2">
    <citation type="submission" date="2025-08" db="UniProtKB">
        <authorList>
            <consortium name="Ensembl"/>
        </authorList>
    </citation>
    <scope>IDENTIFICATION</scope>
</reference>
<keyword evidence="10" id="KW-0479">Metal-binding</keyword>
<proteinExistence type="predicted"/>
<keyword evidence="14" id="KW-1133">Transmembrane helix</keyword>
<feature type="binding site" evidence="12">
    <location>
        <position position="186"/>
    </location>
    <ligand>
        <name>ATP</name>
        <dbReference type="ChEBI" id="CHEBI:30616"/>
    </ligand>
</feature>
<dbReference type="PROSITE" id="PS50011">
    <property type="entry name" value="PROTEIN_KINASE_DOM"/>
    <property type="match status" value="1"/>
</dbReference>
<dbReference type="Ensembl" id="ENSCSAVT00000003917.1">
    <property type="protein sequence ID" value="ENSCSAVP00000003859.1"/>
    <property type="gene ID" value="ENSCSAVG00000002279.1"/>
</dbReference>
<evidence type="ECO:0000256" key="8">
    <source>
        <dbReference type="PIRSR" id="PIRSR000615-1"/>
    </source>
</evidence>
<dbReference type="HOGENOM" id="CLU_000288_7_40_1"/>
<dbReference type="PANTHER" id="PTHR24416">
    <property type="entry name" value="TYROSINE-PROTEIN KINASE RECEPTOR"/>
    <property type="match status" value="1"/>
</dbReference>
<comment type="catalytic activity">
    <reaction evidence="7">
        <text>L-tyrosyl-[protein] + ATP = O-phospho-L-tyrosyl-[protein] + ADP + H(+)</text>
        <dbReference type="Rhea" id="RHEA:10596"/>
        <dbReference type="Rhea" id="RHEA-COMP:10136"/>
        <dbReference type="Rhea" id="RHEA-COMP:20101"/>
        <dbReference type="ChEBI" id="CHEBI:15378"/>
        <dbReference type="ChEBI" id="CHEBI:30616"/>
        <dbReference type="ChEBI" id="CHEBI:46858"/>
        <dbReference type="ChEBI" id="CHEBI:61978"/>
        <dbReference type="ChEBI" id="CHEBI:456216"/>
        <dbReference type="EC" id="2.7.10.1"/>
    </reaction>
</comment>
<keyword evidence="10" id="KW-0460">Magnesium</keyword>
<dbReference type="InParanoid" id="H2YEW1"/>
<keyword evidence="3 9" id="KW-0547">Nucleotide-binding</keyword>
<dbReference type="eggNOG" id="KOG1095">
    <property type="taxonomic scope" value="Eukaryota"/>
</dbReference>
<dbReference type="GO" id="GO:0046872">
    <property type="term" value="F:metal ion binding"/>
    <property type="evidence" value="ECO:0007669"/>
    <property type="project" value="UniProtKB-KW"/>
</dbReference>
<evidence type="ECO:0000259" key="15">
    <source>
        <dbReference type="PROSITE" id="PS50011"/>
    </source>
</evidence>
<evidence type="ECO:0000256" key="2">
    <source>
        <dbReference type="ARBA" id="ARBA00022679"/>
    </source>
</evidence>
<evidence type="ECO:0000256" key="7">
    <source>
        <dbReference type="ARBA" id="ARBA00051243"/>
    </source>
</evidence>
<dbReference type="STRING" id="51511.ENSCSAVP00000003859"/>
<evidence type="ECO:0000256" key="6">
    <source>
        <dbReference type="ARBA" id="ARBA00023137"/>
    </source>
</evidence>
<evidence type="ECO:0000256" key="3">
    <source>
        <dbReference type="ARBA" id="ARBA00022741"/>
    </source>
</evidence>
<dbReference type="GO" id="GO:0005524">
    <property type="term" value="F:ATP binding"/>
    <property type="evidence" value="ECO:0007669"/>
    <property type="project" value="UniProtKB-UniRule"/>
</dbReference>
<dbReference type="AlphaFoldDB" id="H2YEW1"/>
<feature type="compositionally biased region" description="Polar residues" evidence="13">
    <location>
        <begin position="96"/>
        <end position="110"/>
    </location>
</feature>
<keyword evidence="14" id="KW-0472">Membrane</keyword>
<reference evidence="17" key="1">
    <citation type="submission" date="2003-08" db="EMBL/GenBank/DDBJ databases">
        <authorList>
            <person name="Birren B."/>
            <person name="Nusbaum C."/>
            <person name="Abebe A."/>
            <person name="Abouelleil A."/>
            <person name="Adekoya E."/>
            <person name="Ait-zahra M."/>
            <person name="Allen N."/>
            <person name="Allen T."/>
            <person name="An P."/>
            <person name="Anderson M."/>
            <person name="Anderson S."/>
            <person name="Arachchi H."/>
            <person name="Armbruster J."/>
            <person name="Bachantsang P."/>
            <person name="Baldwin J."/>
            <person name="Barry A."/>
            <person name="Bayul T."/>
            <person name="Blitshsteyn B."/>
            <person name="Bloom T."/>
            <person name="Blye J."/>
            <person name="Boguslavskiy L."/>
            <person name="Borowsky M."/>
            <person name="Boukhgalter B."/>
            <person name="Brunache A."/>
            <person name="Butler J."/>
            <person name="Calixte N."/>
            <person name="Calvo S."/>
            <person name="Camarata J."/>
            <person name="Campo K."/>
            <person name="Chang J."/>
            <person name="Cheshatsang Y."/>
            <person name="Citroen M."/>
            <person name="Collymore A."/>
            <person name="Considine T."/>
            <person name="Cook A."/>
            <person name="Cooke P."/>
            <person name="Corum B."/>
            <person name="Cuomo C."/>
            <person name="David R."/>
            <person name="Dawoe T."/>
            <person name="Degray S."/>
            <person name="Dodge S."/>
            <person name="Dooley K."/>
            <person name="Dorje P."/>
            <person name="Dorjee K."/>
            <person name="Dorris L."/>
            <person name="Duffey N."/>
            <person name="Dupes A."/>
            <person name="Elkins T."/>
            <person name="Engels R."/>
            <person name="Erickson J."/>
            <person name="Farina A."/>
            <person name="Faro S."/>
            <person name="Ferreira P."/>
            <person name="Fischer H."/>
            <person name="Fitzgerald M."/>
            <person name="Foley K."/>
            <person name="Gage D."/>
            <person name="Galagan J."/>
            <person name="Gearin G."/>
            <person name="Gnerre S."/>
            <person name="Gnirke A."/>
            <person name="Goyette A."/>
            <person name="Graham J."/>
            <person name="Grandbois E."/>
            <person name="Gyaltsen K."/>
            <person name="Hafez N."/>
            <person name="Hagopian D."/>
            <person name="Hagos B."/>
            <person name="Hall J."/>
            <person name="Hatcher B."/>
            <person name="Heller A."/>
            <person name="Higgins H."/>
            <person name="Honan T."/>
            <person name="Horn A."/>
            <person name="Houde N."/>
            <person name="Hughes L."/>
            <person name="Hulme W."/>
            <person name="Husby E."/>
            <person name="Iliev I."/>
            <person name="Jaffe D."/>
            <person name="Jones C."/>
            <person name="Kamal M."/>
            <person name="Kamat A."/>
            <person name="Kamvysselis M."/>
            <person name="Karlsson E."/>
            <person name="Kells C."/>
            <person name="Kieu A."/>
            <person name="Kisner P."/>
            <person name="Kodira C."/>
            <person name="Kulbokas E."/>
            <person name="Labutti K."/>
            <person name="Lama D."/>
            <person name="Landers T."/>
            <person name="Leger J."/>
            <person name="Levine S."/>
            <person name="Lewis D."/>
            <person name="Lewis T."/>
            <person name="Lindblad-toh K."/>
            <person name="Liu X."/>
            <person name="Lokyitsang T."/>
            <person name="Lokyitsang Y."/>
            <person name="Lucien O."/>
            <person name="Lui A."/>
            <person name="Ma L.J."/>
            <person name="Mabbitt R."/>
            <person name="Macdonald J."/>
            <person name="Maclean C."/>
            <person name="Major J."/>
            <person name="Manning J."/>
            <person name="Marabella R."/>
            <person name="Maru K."/>
            <person name="Matthews C."/>
            <person name="Mauceli E."/>
            <person name="Mccarthy M."/>
            <person name="Mcdonough S."/>
            <person name="Mcghee T."/>
            <person name="Meldrim J."/>
            <person name="Meneus L."/>
            <person name="Mesirov J."/>
            <person name="Mihalev A."/>
            <person name="Mihova T."/>
            <person name="Mikkelsen T."/>
            <person name="Mlenga V."/>
            <person name="Moru K."/>
            <person name="Mozes J."/>
            <person name="Mulrain L."/>
            <person name="Munson G."/>
            <person name="Naylor J."/>
            <person name="Newes C."/>
            <person name="Nguyen C."/>
            <person name="Nguyen N."/>
            <person name="Nguyen T."/>
            <person name="Nicol R."/>
            <person name="Nielsen C."/>
            <person name="Nizzari M."/>
            <person name="Norbu C."/>
            <person name="Norbu N."/>
            <person name="O'donnell P."/>
            <person name="Okoawo O."/>
            <person name="O'leary S."/>
            <person name="Omotosho B."/>
            <person name="O'neill K."/>
            <person name="Osman S."/>
            <person name="Parker S."/>
            <person name="Perrin D."/>
            <person name="Phunkhang P."/>
            <person name="Piqani B."/>
            <person name="Purcell S."/>
            <person name="Rachupka T."/>
            <person name="Ramasamy U."/>
            <person name="Rameau R."/>
            <person name="Ray V."/>
            <person name="Raymond C."/>
            <person name="Retta R."/>
            <person name="Richardson S."/>
            <person name="Rise C."/>
            <person name="Rodriguez J."/>
            <person name="Rogers J."/>
            <person name="Rogov P."/>
            <person name="Rutman M."/>
            <person name="Schupbach R."/>
            <person name="Seaman C."/>
            <person name="Settipalli S."/>
            <person name="Sharpe T."/>
            <person name="Sheridan J."/>
            <person name="Sherpa N."/>
            <person name="Shi J."/>
            <person name="Smirnov S."/>
            <person name="Smith C."/>
            <person name="Sougnez C."/>
            <person name="Spencer B."/>
            <person name="Stalker J."/>
            <person name="Stange-thomann N."/>
            <person name="Stavropoulos S."/>
            <person name="Stetson K."/>
            <person name="Stone C."/>
            <person name="Stone S."/>
            <person name="Stubbs M."/>
            <person name="Talamas J."/>
            <person name="Tchuinga P."/>
            <person name="Tenzing P."/>
            <person name="Tesfaye S."/>
            <person name="Theodore J."/>
            <person name="Thoulutsang Y."/>
            <person name="Topham K."/>
            <person name="Towey S."/>
            <person name="Tsamla T."/>
            <person name="Tsomo N."/>
            <person name="Vallee D."/>
            <person name="Vassiliev H."/>
            <person name="Venkataraman V."/>
            <person name="Vinson J."/>
            <person name="Vo A."/>
            <person name="Wade C."/>
            <person name="Wang S."/>
            <person name="Wangchuk T."/>
            <person name="Wangdi T."/>
            <person name="Whittaker C."/>
            <person name="Wilkinson J."/>
            <person name="Wu Y."/>
            <person name="Wyman D."/>
            <person name="Yadav S."/>
            <person name="Yang S."/>
            <person name="Yang X."/>
            <person name="Yeager S."/>
            <person name="Yee E."/>
            <person name="Young G."/>
            <person name="Zainoun J."/>
            <person name="Zembeck L."/>
            <person name="Zimmer A."/>
            <person name="Zody M."/>
            <person name="Lander E."/>
        </authorList>
    </citation>
    <scope>NUCLEOTIDE SEQUENCE [LARGE SCALE GENOMIC DNA]</scope>
</reference>
<dbReference type="FunFam" id="1.10.510.10:FF:000554">
    <property type="entry name" value="Predicted protein"/>
    <property type="match status" value="1"/>
</dbReference>
<evidence type="ECO:0000256" key="14">
    <source>
        <dbReference type="SAM" id="Phobius"/>
    </source>
</evidence>
<evidence type="ECO:0000256" key="4">
    <source>
        <dbReference type="ARBA" id="ARBA00022777"/>
    </source>
</evidence>
<comment type="subcellular location">
    <subcellularLocation>
        <location evidence="1">Membrane</location>
        <topology evidence="1">Single-pass type I membrane protein</topology>
    </subcellularLocation>
</comment>
<dbReference type="GO" id="GO:0016477">
    <property type="term" value="P:cell migration"/>
    <property type="evidence" value="ECO:0007669"/>
    <property type="project" value="TreeGrafter"/>
</dbReference>
<reference evidence="16" key="3">
    <citation type="submission" date="2025-09" db="UniProtKB">
        <authorList>
            <consortium name="Ensembl"/>
        </authorList>
    </citation>
    <scope>IDENTIFICATION</scope>
</reference>
<evidence type="ECO:0000256" key="10">
    <source>
        <dbReference type="PIRSR" id="PIRSR000615-3"/>
    </source>
</evidence>
<feature type="site" description="Important for interaction with phosphotyrosine-binding proteins" evidence="11">
    <location>
        <position position="424"/>
    </location>
</feature>
<dbReference type="InterPro" id="IPR001245">
    <property type="entry name" value="Ser-Thr/Tyr_kinase_cat_dom"/>
</dbReference>
<dbReference type="FunFam" id="3.30.200.20:FF:000188">
    <property type="entry name" value="Hepatocyte growth factor receptor"/>
    <property type="match status" value="1"/>
</dbReference>
<keyword evidence="14" id="KW-0812">Transmembrane</keyword>
<dbReference type="InterPro" id="IPR017441">
    <property type="entry name" value="Protein_kinase_ATP_BS"/>
</dbReference>
<dbReference type="Gene3D" id="3.30.200.20">
    <property type="entry name" value="Phosphorylase Kinase, domain 1"/>
    <property type="match status" value="1"/>
</dbReference>
<feature type="active site" description="Proton acceptor" evidence="8">
    <location>
        <position position="280"/>
    </location>
</feature>
<dbReference type="GO" id="GO:0007169">
    <property type="term" value="P:cell surface receptor protein tyrosine kinase signaling pathway"/>
    <property type="evidence" value="ECO:0007669"/>
    <property type="project" value="TreeGrafter"/>
</dbReference>
<protein>
    <recommendedName>
        <fullName evidence="15">Protein kinase domain-containing protein</fullName>
    </recommendedName>
</protein>
<keyword evidence="6" id="KW-0829">Tyrosine-protein kinase</keyword>
<dbReference type="GeneTree" id="ENSGT00940000168249"/>
<keyword evidence="17" id="KW-1185">Reference proteome</keyword>
<feature type="binding site" evidence="9">
    <location>
        <position position="284"/>
    </location>
    <ligand>
        <name>ATP</name>
        <dbReference type="ChEBI" id="CHEBI:30616"/>
    </ligand>
</feature>
<evidence type="ECO:0000256" key="9">
    <source>
        <dbReference type="PIRSR" id="PIRSR000615-2"/>
    </source>
</evidence>
<dbReference type="PANTHER" id="PTHR24416:SF564">
    <property type="entry name" value="MACROPHAGE-STIMULATING PROTEIN RECEPTOR"/>
    <property type="match status" value="1"/>
</dbReference>
<dbReference type="Gene3D" id="1.10.510.10">
    <property type="entry name" value="Transferase(Phosphotransferase) domain 1"/>
    <property type="match status" value="1"/>
</dbReference>
<feature type="binding site" evidence="10">
    <location>
        <position position="298"/>
    </location>
    <ligand>
        <name>Mg(2+)</name>
        <dbReference type="ChEBI" id="CHEBI:18420"/>
    </ligand>
</feature>
<dbReference type="InterPro" id="IPR000719">
    <property type="entry name" value="Prot_kinase_dom"/>
</dbReference>
<dbReference type="InterPro" id="IPR050122">
    <property type="entry name" value="RTK"/>
</dbReference>
<dbReference type="GO" id="GO:0043235">
    <property type="term" value="C:receptor complex"/>
    <property type="evidence" value="ECO:0007669"/>
    <property type="project" value="TreeGrafter"/>
</dbReference>
<dbReference type="Pfam" id="PF07714">
    <property type="entry name" value="PK_Tyr_Ser-Thr"/>
    <property type="match status" value="1"/>
</dbReference>
<dbReference type="GO" id="GO:0007399">
    <property type="term" value="P:nervous system development"/>
    <property type="evidence" value="ECO:0007669"/>
    <property type="project" value="TreeGrafter"/>
</dbReference>
<feature type="region of interest" description="Disordered" evidence="13">
    <location>
        <begin position="92"/>
        <end position="113"/>
    </location>
</feature>
<dbReference type="SUPFAM" id="SSF56112">
    <property type="entry name" value="Protein kinase-like (PK-like)"/>
    <property type="match status" value="1"/>
</dbReference>
<dbReference type="InterPro" id="IPR011009">
    <property type="entry name" value="Kinase-like_dom_sf"/>
</dbReference>
<evidence type="ECO:0000256" key="1">
    <source>
        <dbReference type="ARBA" id="ARBA00004479"/>
    </source>
</evidence>
<organism evidence="16 17">
    <name type="scientific">Ciona savignyi</name>
    <name type="common">Pacific transparent sea squirt</name>
    <dbReference type="NCBI Taxonomy" id="51511"/>
    <lineage>
        <taxon>Eukaryota</taxon>
        <taxon>Metazoa</taxon>
        <taxon>Chordata</taxon>
        <taxon>Tunicata</taxon>
        <taxon>Ascidiacea</taxon>
        <taxon>Phlebobranchia</taxon>
        <taxon>Cionidae</taxon>
        <taxon>Ciona</taxon>
    </lineage>
</organism>
<keyword evidence="2" id="KW-0808">Transferase</keyword>
<dbReference type="GO" id="GO:0006909">
    <property type="term" value="P:phagocytosis"/>
    <property type="evidence" value="ECO:0007669"/>
    <property type="project" value="TreeGrafter"/>
</dbReference>
<dbReference type="OMA" id="FGLQACK"/>
<feature type="transmembrane region" description="Helical" evidence="14">
    <location>
        <begin position="58"/>
        <end position="81"/>
    </location>
</feature>
<evidence type="ECO:0000256" key="12">
    <source>
        <dbReference type="PROSITE-ProRule" id="PRU10141"/>
    </source>
</evidence>
<feature type="domain" description="Protein kinase" evidence="15">
    <location>
        <begin position="147"/>
        <end position="415"/>
    </location>
</feature>
<keyword evidence="4" id="KW-0418">Kinase</keyword>
<dbReference type="GO" id="GO:0005886">
    <property type="term" value="C:plasma membrane"/>
    <property type="evidence" value="ECO:0007669"/>
    <property type="project" value="TreeGrafter"/>
</dbReference>
<sequence length="467" mass="53072">TSLCMNLTLPISMYFHAVPREDAFERGPLLNVTIELGTNIFYAPGVVDVRKPHGSIDIASIIVPVLVGIIVILIIIMFLVWRNRGKKDNQPDSVAYTANQSNNYHGNSTRNNERFPLISSTSISDQLSPQILQEMSTVLISRSKLVVDRDNIIGKGHFGTVYHGEYITTQISKLNGNPINRKVAIKTLSRIEDTKAVEKFLQEGLMMSDFDHENVLTLIGISMDDDGSPMVVLPYMMHGDLLQFIRKPTNNPTVKDLIGFGLQACKGMNYLASHRFVHRDLAARNCMLDETYVVKVADFGLARDIYEKEYYKPHERGGGMPIKWMALESLQQQTFTIKTDVWSFGILLWELLTRGVTPYPDVDAFDILHYILDGRRLRQPQYCPDALYELMLSCWHPSPDTRPDFKTLVRDMEKIYGEIYGVHYPGKAGEMWLDVNYINVQDVHIYPSQVRTSESRSTGGSMVHEVF</sequence>
<dbReference type="PROSITE" id="PS00109">
    <property type="entry name" value="PROTEIN_KINASE_TYR"/>
    <property type="match status" value="1"/>
</dbReference>
<name>H2YEW1_CIOSA</name>
<accession>H2YEW1</accession>
<dbReference type="InterPro" id="IPR020635">
    <property type="entry name" value="Tyr_kinase_cat_dom"/>
</dbReference>
<dbReference type="GO" id="GO:0004714">
    <property type="term" value="F:transmembrane receptor protein tyrosine kinase activity"/>
    <property type="evidence" value="ECO:0007669"/>
    <property type="project" value="UniProtKB-EC"/>
</dbReference>
<dbReference type="Proteomes" id="UP000007875">
    <property type="component" value="Unassembled WGS sequence"/>
</dbReference>
<feature type="binding site" evidence="10">
    <location>
        <position position="285"/>
    </location>
    <ligand>
        <name>Mg(2+)</name>
        <dbReference type="ChEBI" id="CHEBI:18420"/>
    </ligand>
</feature>
<evidence type="ECO:0000256" key="13">
    <source>
        <dbReference type="SAM" id="MobiDB-lite"/>
    </source>
</evidence>
<evidence type="ECO:0000313" key="16">
    <source>
        <dbReference type="Ensembl" id="ENSCSAVP00000003859.1"/>
    </source>
</evidence>
<dbReference type="SMART" id="SM00219">
    <property type="entry name" value="TyrKc"/>
    <property type="match status" value="1"/>
</dbReference>
<dbReference type="PROSITE" id="PS00107">
    <property type="entry name" value="PROTEIN_KINASE_ATP"/>
    <property type="match status" value="1"/>
</dbReference>
<evidence type="ECO:0000256" key="11">
    <source>
        <dbReference type="PIRSR" id="PIRSR000615-4"/>
    </source>
</evidence>
<keyword evidence="5 9" id="KW-0067">ATP-binding</keyword>
<evidence type="ECO:0000256" key="5">
    <source>
        <dbReference type="ARBA" id="ARBA00022840"/>
    </source>
</evidence>
<dbReference type="InterPro" id="IPR008266">
    <property type="entry name" value="Tyr_kinase_AS"/>
</dbReference>